<dbReference type="InterPro" id="IPR003661">
    <property type="entry name" value="HisK_dim/P_dom"/>
</dbReference>
<dbReference type="CDD" id="cd00082">
    <property type="entry name" value="HisKA"/>
    <property type="match status" value="1"/>
</dbReference>
<keyword evidence="6" id="KW-0902">Two-component regulatory system</keyword>
<dbReference type="SUPFAM" id="SSF55874">
    <property type="entry name" value="ATPase domain of HSP90 chaperone/DNA topoisomerase II/histidine kinase"/>
    <property type="match status" value="1"/>
</dbReference>
<dbReference type="PRINTS" id="PR00344">
    <property type="entry name" value="BCTRLSENSOR"/>
</dbReference>
<dbReference type="SMART" id="SM00388">
    <property type="entry name" value="HisKA"/>
    <property type="match status" value="1"/>
</dbReference>
<keyword evidence="5" id="KW-0418">Kinase</keyword>
<dbReference type="PANTHER" id="PTHR45453">
    <property type="entry name" value="PHOSPHATE REGULON SENSOR PROTEIN PHOR"/>
    <property type="match status" value="1"/>
</dbReference>
<feature type="domain" description="HAMP" evidence="10">
    <location>
        <begin position="170"/>
        <end position="220"/>
    </location>
</feature>
<evidence type="ECO:0000256" key="3">
    <source>
        <dbReference type="ARBA" id="ARBA00022553"/>
    </source>
</evidence>
<evidence type="ECO:0000256" key="6">
    <source>
        <dbReference type="ARBA" id="ARBA00023012"/>
    </source>
</evidence>
<dbReference type="Pfam" id="PF00672">
    <property type="entry name" value="HAMP"/>
    <property type="match status" value="1"/>
</dbReference>
<dbReference type="SMART" id="SM00304">
    <property type="entry name" value="HAMP"/>
    <property type="match status" value="1"/>
</dbReference>
<dbReference type="PROSITE" id="PS50885">
    <property type="entry name" value="HAMP"/>
    <property type="match status" value="1"/>
</dbReference>
<dbReference type="InterPro" id="IPR036097">
    <property type="entry name" value="HisK_dim/P_sf"/>
</dbReference>
<keyword evidence="3" id="KW-0597">Phosphoprotein</keyword>
<dbReference type="GO" id="GO:0005886">
    <property type="term" value="C:plasma membrane"/>
    <property type="evidence" value="ECO:0007669"/>
    <property type="project" value="TreeGrafter"/>
</dbReference>
<evidence type="ECO:0000256" key="8">
    <source>
        <dbReference type="SAM" id="Phobius"/>
    </source>
</evidence>
<dbReference type="InterPro" id="IPR004358">
    <property type="entry name" value="Sig_transdc_His_kin-like_C"/>
</dbReference>
<keyword evidence="8" id="KW-0812">Transmembrane</keyword>
<feature type="domain" description="Histidine kinase" evidence="9">
    <location>
        <begin position="228"/>
        <end position="442"/>
    </location>
</feature>
<comment type="catalytic activity">
    <reaction evidence="1">
        <text>ATP + protein L-histidine = ADP + protein N-phospho-L-histidine.</text>
        <dbReference type="EC" id="2.7.13.3"/>
    </reaction>
</comment>
<feature type="transmembrane region" description="Helical" evidence="8">
    <location>
        <begin position="143"/>
        <end position="165"/>
    </location>
</feature>
<evidence type="ECO:0000256" key="1">
    <source>
        <dbReference type="ARBA" id="ARBA00000085"/>
    </source>
</evidence>
<dbReference type="InterPro" id="IPR050351">
    <property type="entry name" value="BphY/WalK/GraS-like"/>
</dbReference>
<dbReference type="FunFam" id="1.10.287.130:FF:000001">
    <property type="entry name" value="Two-component sensor histidine kinase"/>
    <property type="match status" value="1"/>
</dbReference>
<dbReference type="AlphaFoldDB" id="A0A3B0VFK9"/>
<dbReference type="SUPFAM" id="SSF158472">
    <property type="entry name" value="HAMP domain-like"/>
    <property type="match status" value="1"/>
</dbReference>
<dbReference type="Gene3D" id="1.10.287.130">
    <property type="match status" value="1"/>
</dbReference>
<dbReference type="GO" id="GO:0016036">
    <property type="term" value="P:cellular response to phosphate starvation"/>
    <property type="evidence" value="ECO:0007669"/>
    <property type="project" value="TreeGrafter"/>
</dbReference>
<keyword evidence="8" id="KW-1133">Transmembrane helix</keyword>
<evidence type="ECO:0000313" key="11">
    <source>
        <dbReference type="EMBL" id="VAW42325.1"/>
    </source>
</evidence>
<dbReference type="PANTHER" id="PTHR45453:SF1">
    <property type="entry name" value="PHOSPHATE REGULON SENSOR PROTEIN PHOR"/>
    <property type="match status" value="1"/>
</dbReference>
<dbReference type="Pfam" id="PF00512">
    <property type="entry name" value="HisKA"/>
    <property type="match status" value="1"/>
</dbReference>
<evidence type="ECO:0000256" key="7">
    <source>
        <dbReference type="ARBA" id="ARBA00023136"/>
    </source>
</evidence>
<evidence type="ECO:0000259" key="9">
    <source>
        <dbReference type="PROSITE" id="PS50109"/>
    </source>
</evidence>
<dbReference type="CDD" id="cd00075">
    <property type="entry name" value="HATPase"/>
    <property type="match status" value="1"/>
</dbReference>
<keyword evidence="7 8" id="KW-0472">Membrane</keyword>
<evidence type="ECO:0000256" key="4">
    <source>
        <dbReference type="ARBA" id="ARBA00022679"/>
    </source>
</evidence>
<dbReference type="EC" id="2.7.13.3" evidence="2"/>
<dbReference type="InterPro" id="IPR003594">
    <property type="entry name" value="HATPase_dom"/>
</dbReference>
<dbReference type="GO" id="GO:0000155">
    <property type="term" value="F:phosphorelay sensor kinase activity"/>
    <property type="evidence" value="ECO:0007669"/>
    <property type="project" value="InterPro"/>
</dbReference>
<keyword evidence="4" id="KW-0808">Transferase</keyword>
<evidence type="ECO:0000259" key="10">
    <source>
        <dbReference type="PROSITE" id="PS50885"/>
    </source>
</evidence>
<evidence type="ECO:0000256" key="2">
    <source>
        <dbReference type="ARBA" id="ARBA00012438"/>
    </source>
</evidence>
<dbReference type="SUPFAM" id="SSF47384">
    <property type="entry name" value="Homodimeric domain of signal transducing histidine kinase"/>
    <property type="match status" value="1"/>
</dbReference>
<dbReference type="CDD" id="cd06225">
    <property type="entry name" value="HAMP"/>
    <property type="match status" value="1"/>
</dbReference>
<dbReference type="Gene3D" id="3.30.565.10">
    <property type="entry name" value="Histidine kinase-like ATPase, C-terminal domain"/>
    <property type="match status" value="1"/>
</dbReference>
<dbReference type="FunFam" id="3.30.565.10:FF:000006">
    <property type="entry name" value="Sensor histidine kinase WalK"/>
    <property type="match status" value="1"/>
</dbReference>
<organism evidence="11">
    <name type="scientific">hydrothermal vent metagenome</name>
    <dbReference type="NCBI Taxonomy" id="652676"/>
    <lineage>
        <taxon>unclassified sequences</taxon>
        <taxon>metagenomes</taxon>
        <taxon>ecological metagenomes</taxon>
    </lineage>
</organism>
<protein>
    <recommendedName>
        <fullName evidence="2">histidine kinase</fullName>
        <ecNumber evidence="2">2.7.13.3</ecNumber>
    </recommendedName>
</protein>
<evidence type="ECO:0000256" key="5">
    <source>
        <dbReference type="ARBA" id="ARBA00022777"/>
    </source>
</evidence>
<dbReference type="InterPro" id="IPR003660">
    <property type="entry name" value="HAMP_dom"/>
</dbReference>
<dbReference type="Pfam" id="PF02518">
    <property type="entry name" value="HATPase_c"/>
    <property type="match status" value="1"/>
</dbReference>
<dbReference type="Gene3D" id="6.10.340.10">
    <property type="match status" value="1"/>
</dbReference>
<proteinExistence type="predicted"/>
<dbReference type="SMART" id="SM00387">
    <property type="entry name" value="HATPase_c"/>
    <property type="match status" value="1"/>
</dbReference>
<dbReference type="PROSITE" id="PS50109">
    <property type="entry name" value="HIS_KIN"/>
    <property type="match status" value="1"/>
</dbReference>
<reference evidence="11" key="1">
    <citation type="submission" date="2018-06" db="EMBL/GenBank/DDBJ databases">
        <authorList>
            <person name="Zhirakovskaya E."/>
        </authorList>
    </citation>
    <scope>NUCLEOTIDE SEQUENCE</scope>
</reference>
<dbReference type="EMBL" id="UOEU01000911">
    <property type="protein sequence ID" value="VAW42325.1"/>
    <property type="molecule type" value="Genomic_DNA"/>
</dbReference>
<dbReference type="GO" id="GO:0004721">
    <property type="term" value="F:phosphoprotein phosphatase activity"/>
    <property type="evidence" value="ECO:0007669"/>
    <property type="project" value="TreeGrafter"/>
</dbReference>
<name>A0A3B0VFK9_9ZZZZ</name>
<dbReference type="InterPro" id="IPR005467">
    <property type="entry name" value="His_kinase_dom"/>
</dbReference>
<sequence>MVAFMLFAAIVYLLPRYRIKQEVDSDLRVLASELQSASFITVGDGTLRIGIDENLDNLETAASFFMVVDPEGGIGLRSRNLGSLERLLLDADGLQEKETLNYVVRGESTMRVLTTPIYENGALIGYLQVARLVDSIESFSRSLVISLFVGFAGALASLFLAVLLTPSSFKPLEEMAAVTRQITNADDLSRRVPNIERTDEIGVLARSFNQLLERLERLFQTQQRLLADVSHELRTPLTAIQGNVDLMRRMGGADPESLEIIQEETKRMTRLVGDLLLLARADAGGLPLEKKKVEFDNLLFEVYRQVRLLGKSVEVKVTEVDQVCIMGDVDRLKQLLLNLISNAMKYTPAGGTVDVSLSKKNGWAYLRVSDTGLGIPEEDLPHIFDRFYRVDKARTREQTGEGGAGLGLAIAKWIAQAHGGNIDVSSKVGEGTTFTIILPTVVESTAVSPQEAQEALTRTRPGLRALSATFRRSS</sequence>
<accession>A0A3B0VFK9</accession>
<dbReference type="InterPro" id="IPR036890">
    <property type="entry name" value="HATPase_C_sf"/>
</dbReference>
<gene>
    <name evidence="11" type="ORF">MNBD_CHLOROFLEXI01-4251</name>
</gene>